<dbReference type="Proteomes" id="UP001312908">
    <property type="component" value="Unassembled WGS sequence"/>
</dbReference>
<accession>A0ABU7U3R3</accession>
<organism evidence="8 9">
    <name type="scientific">Sorlinia euscelidii</name>
    <dbReference type="NCBI Taxonomy" id="3081148"/>
    <lineage>
        <taxon>Bacteria</taxon>
        <taxon>Pseudomonadati</taxon>
        <taxon>Pseudomonadota</taxon>
        <taxon>Alphaproteobacteria</taxon>
        <taxon>Acetobacterales</taxon>
        <taxon>Acetobacteraceae</taxon>
        <taxon>Sorlinia</taxon>
    </lineage>
</organism>
<dbReference type="PANTHER" id="PTHR42681">
    <property type="entry name" value="MALONYL-COA-ACYL CARRIER PROTEIN TRANSACYLASE, MITOCHONDRIAL"/>
    <property type="match status" value="1"/>
</dbReference>
<evidence type="ECO:0000256" key="4">
    <source>
        <dbReference type="ARBA" id="ARBA00023315"/>
    </source>
</evidence>
<dbReference type="EMBL" id="JAWJZY010000005">
    <property type="protein sequence ID" value="MEE8659484.1"/>
    <property type="molecule type" value="Genomic_DNA"/>
</dbReference>
<dbReference type="SUPFAM" id="SSF55048">
    <property type="entry name" value="Probable ACP-binding domain of malonyl-CoA ACP transacylase"/>
    <property type="match status" value="1"/>
</dbReference>
<evidence type="ECO:0000256" key="6">
    <source>
        <dbReference type="PIRNR" id="PIRNR000446"/>
    </source>
</evidence>
<gene>
    <name evidence="8" type="ORF">DOFOFD_10750</name>
</gene>
<evidence type="ECO:0000313" key="8">
    <source>
        <dbReference type="EMBL" id="MEE8659484.1"/>
    </source>
</evidence>
<dbReference type="EC" id="2.3.1.39" evidence="1 6"/>
<evidence type="ECO:0000256" key="2">
    <source>
        <dbReference type="ARBA" id="ARBA00018953"/>
    </source>
</evidence>
<name>A0ABU7U3R3_9PROT</name>
<comment type="caution">
    <text evidence="8">The sequence shown here is derived from an EMBL/GenBank/DDBJ whole genome shotgun (WGS) entry which is preliminary data.</text>
</comment>
<evidence type="ECO:0000313" key="9">
    <source>
        <dbReference type="Proteomes" id="UP001312908"/>
    </source>
</evidence>
<proteinExistence type="inferred from homology"/>
<dbReference type="PIRSF" id="PIRSF000446">
    <property type="entry name" value="Mct"/>
    <property type="match status" value="1"/>
</dbReference>
<dbReference type="Pfam" id="PF00698">
    <property type="entry name" value="Acyl_transf_1"/>
    <property type="match status" value="1"/>
</dbReference>
<dbReference type="InterPro" id="IPR024925">
    <property type="entry name" value="Malonyl_CoA-ACP_transAc"/>
</dbReference>
<feature type="domain" description="Malonyl-CoA:ACP transacylase (MAT)" evidence="7">
    <location>
        <begin position="8"/>
        <end position="320"/>
    </location>
</feature>
<evidence type="ECO:0000256" key="5">
    <source>
        <dbReference type="ARBA" id="ARBA00048462"/>
    </source>
</evidence>
<keyword evidence="3 6" id="KW-0808">Transferase</keyword>
<dbReference type="Gene3D" id="3.30.70.250">
    <property type="entry name" value="Malonyl-CoA ACP transacylase, ACP-binding"/>
    <property type="match status" value="1"/>
</dbReference>
<dbReference type="PANTHER" id="PTHR42681:SF1">
    <property type="entry name" value="MALONYL-COA-ACYL CARRIER PROTEIN TRANSACYLASE, MITOCHONDRIAL"/>
    <property type="match status" value="1"/>
</dbReference>
<comment type="similarity">
    <text evidence="6">Belongs to the fabD family.</text>
</comment>
<dbReference type="InterPro" id="IPR014043">
    <property type="entry name" value="Acyl_transferase_dom"/>
</dbReference>
<keyword evidence="4 6" id="KW-0012">Acyltransferase</keyword>
<dbReference type="NCBIfam" id="TIGR00128">
    <property type="entry name" value="fabD"/>
    <property type="match status" value="1"/>
</dbReference>
<dbReference type="Gene3D" id="3.40.366.10">
    <property type="entry name" value="Malonyl-Coenzyme A Acyl Carrier Protein, domain 2"/>
    <property type="match status" value="1"/>
</dbReference>
<dbReference type="RefSeq" id="WP_394820293.1">
    <property type="nucleotide sequence ID" value="NZ_JAWJZY010000005.1"/>
</dbReference>
<evidence type="ECO:0000256" key="3">
    <source>
        <dbReference type="ARBA" id="ARBA00022679"/>
    </source>
</evidence>
<comment type="catalytic activity">
    <reaction evidence="5 6">
        <text>holo-[ACP] + malonyl-CoA = malonyl-[ACP] + CoA</text>
        <dbReference type="Rhea" id="RHEA:41792"/>
        <dbReference type="Rhea" id="RHEA-COMP:9623"/>
        <dbReference type="Rhea" id="RHEA-COMP:9685"/>
        <dbReference type="ChEBI" id="CHEBI:57287"/>
        <dbReference type="ChEBI" id="CHEBI:57384"/>
        <dbReference type="ChEBI" id="CHEBI:64479"/>
        <dbReference type="ChEBI" id="CHEBI:78449"/>
        <dbReference type="EC" id="2.3.1.39"/>
    </reaction>
</comment>
<evidence type="ECO:0000259" key="7">
    <source>
        <dbReference type="SMART" id="SM00827"/>
    </source>
</evidence>
<dbReference type="InterPro" id="IPR004410">
    <property type="entry name" value="Malonyl_CoA-ACP_transAc_FabD"/>
</dbReference>
<dbReference type="InterPro" id="IPR050858">
    <property type="entry name" value="Mal-CoA-ACP_Trans/PKS_FabD"/>
</dbReference>
<dbReference type="InterPro" id="IPR016035">
    <property type="entry name" value="Acyl_Trfase/lysoPLipase"/>
</dbReference>
<dbReference type="InterPro" id="IPR016036">
    <property type="entry name" value="Malonyl_transacylase_ACP-bd"/>
</dbReference>
<reference evidence="8 9" key="1">
    <citation type="submission" date="2023-10" db="EMBL/GenBank/DDBJ databases">
        <title>Sorlinia euscelidii gen. nov., sp. nov., an acetic acid bacteria isolated from the gut of Euscelidius variegatus emitter.</title>
        <authorList>
            <person name="Michoud G."/>
            <person name="Marasco R."/>
            <person name="Seferji K."/>
            <person name="Gonella E."/>
            <person name="Garuglieri E."/>
            <person name="Alma A."/>
            <person name="Mapelli F."/>
            <person name="Borin S."/>
            <person name="Daffonchio D."/>
            <person name="Crotti E."/>
        </authorList>
    </citation>
    <scope>NUCLEOTIDE SEQUENCE [LARGE SCALE GENOMIC DNA]</scope>
    <source>
        <strain evidence="8 9">EV16P</strain>
    </source>
</reference>
<sequence>MVGQCAFVFPGQGSQSVGMGRALYEAFPAAKEVFQEVDEALQQRLSTLMFEGEPEELTRTENAQPALMAVSLAVLRVLQKEADWQFTEKARVVAGHSLGEYSALAAAGSISLTDVARLLRTRGRAMQKAVPPGEGGMAALIGVTAAEALEICEEARRHVDASGQAILEVANDNGGGQVVISGHKAAIEASLNCAKERGVKRAVILPVSAPFHCSLMQPAADVMADALAEQDFSAPHVPLIANVTASEVSDPVMIKNLLVQQVTGSVRWRETVESLPGKDVSVVVEIGAGKVLSGLTRRINSELTACNAATPQDIDALLRVI</sequence>
<evidence type="ECO:0000256" key="1">
    <source>
        <dbReference type="ARBA" id="ARBA00013258"/>
    </source>
</evidence>
<dbReference type="SMART" id="SM00827">
    <property type="entry name" value="PKS_AT"/>
    <property type="match status" value="1"/>
</dbReference>
<protein>
    <recommendedName>
        <fullName evidence="2 6">Malonyl CoA-acyl carrier protein transacylase</fullName>
        <ecNumber evidence="1 6">2.3.1.39</ecNumber>
    </recommendedName>
</protein>
<dbReference type="SUPFAM" id="SSF52151">
    <property type="entry name" value="FabD/lysophospholipase-like"/>
    <property type="match status" value="1"/>
</dbReference>
<keyword evidence="9" id="KW-1185">Reference proteome</keyword>
<dbReference type="InterPro" id="IPR001227">
    <property type="entry name" value="Ac_transferase_dom_sf"/>
</dbReference>